<comment type="caution">
    <text evidence="1">The sequence shown here is derived from an EMBL/GenBank/DDBJ whole genome shotgun (WGS) entry which is preliminary data.</text>
</comment>
<protein>
    <recommendedName>
        <fullName evidence="3">C2 domain-containing protein</fullName>
    </recommendedName>
</protein>
<evidence type="ECO:0000313" key="1">
    <source>
        <dbReference type="EMBL" id="KAG2284916.1"/>
    </source>
</evidence>
<accession>A0A8X7UQN8</accession>
<dbReference type="AlphaFoldDB" id="A0A8X7UQN8"/>
<reference evidence="1 2" key="1">
    <citation type="submission" date="2020-02" db="EMBL/GenBank/DDBJ databases">
        <authorList>
            <person name="Ma Q."/>
            <person name="Huang Y."/>
            <person name="Song X."/>
            <person name="Pei D."/>
        </authorList>
    </citation>
    <scope>NUCLEOTIDE SEQUENCE [LARGE SCALE GENOMIC DNA]</scope>
    <source>
        <strain evidence="1">Sxm20200214</strain>
        <tissue evidence="1">Leaf</tissue>
    </source>
</reference>
<sequence length="189" mass="21087">MSYPRSKRSLEIELISAEGLEVNGKPVKRQTFGVVRIDQETHHKCKVDEQGGSYPIWQDRIKTEMAVDGSVRFITVEVFYKTNSGDGFHGRIRSSGHLNFLSYRLRDEYGDKSGIVNVSIMVKPDFSDVKYPSPSLPSLGYTACSSQAVRANGQMWRPMTSSSMATTTGYGGRIVTGVPVNWPAYQRPL</sequence>
<name>A0A8X7UQN8_BRACI</name>
<proteinExistence type="predicted"/>
<dbReference type="PANTHER" id="PTHR32246">
    <property type="entry name" value="INGRESSION PROTEIN FIC1"/>
    <property type="match status" value="1"/>
</dbReference>
<dbReference type="Proteomes" id="UP000886595">
    <property type="component" value="Unassembled WGS sequence"/>
</dbReference>
<dbReference type="OrthoDB" id="884464at2759"/>
<evidence type="ECO:0000313" key="2">
    <source>
        <dbReference type="Proteomes" id="UP000886595"/>
    </source>
</evidence>
<dbReference type="EMBL" id="JAAMPC010000010">
    <property type="protein sequence ID" value="KAG2284916.1"/>
    <property type="molecule type" value="Genomic_DNA"/>
</dbReference>
<gene>
    <name evidence="1" type="ORF">Bca52824_044520</name>
</gene>
<keyword evidence="2" id="KW-1185">Reference proteome</keyword>
<evidence type="ECO:0008006" key="3">
    <source>
        <dbReference type="Google" id="ProtNLM"/>
    </source>
</evidence>
<dbReference type="PANTHER" id="PTHR32246:SF109">
    <property type="entry name" value="C2 DOMAIN-CONTAINING PROTEIN"/>
    <property type="match status" value="1"/>
</dbReference>
<dbReference type="SUPFAM" id="SSF49562">
    <property type="entry name" value="C2 domain (Calcium/lipid-binding domain, CaLB)"/>
    <property type="match status" value="1"/>
</dbReference>
<organism evidence="1 2">
    <name type="scientific">Brassica carinata</name>
    <name type="common">Ethiopian mustard</name>
    <name type="synonym">Abyssinian cabbage</name>
    <dbReference type="NCBI Taxonomy" id="52824"/>
    <lineage>
        <taxon>Eukaryota</taxon>
        <taxon>Viridiplantae</taxon>
        <taxon>Streptophyta</taxon>
        <taxon>Embryophyta</taxon>
        <taxon>Tracheophyta</taxon>
        <taxon>Spermatophyta</taxon>
        <taxon>Magnoliopsida</taxon>
        <taxon>eudicotyledons</taxon>
        <taxon>Gunneridae</taxon>
        <taxon>Pentapetalae</taxon>
        <taxon>rosids</taxon>
        <taxon>malvids</taxon>
        <taxon>Brassicales</taxon>
        <taxon>Brassicaceae</taxon>
        <taxon>Brassiceae</taxon>
        <taxon>Brassica</taxon>
    </lineage>
</organism>
<dbReference type="InterPro" id="IPR035892">
    <property type="entry name" value="C2_domain_sf"/>
</dbReference>